<keyword evidence="3" id="KW-0274">FAD</keyword>
<feature type="domain" description="FAD/NAD(P)-binding" evidence="5">
    <location>
        <begin position="4"/>
        <end position="282"/>
    </location>
</feature>
<comment type="caution">
    <text evidence="6">The sequence shown here is derived from an EMBL/GenBank/DDBJ whole genome shotgun (WGS) entry which is preliminary data.</text>
</comment>
<name>A0A9W4GY28_9ACTN</name>
<reference evidence="6" key="1">
    <citation type="submission" date="2021-05" db="EMBL/GenBank/DDBJ databases">
        <authorList>
            <person name="Arsene-Ploetze F."/>
        </authorList>
    </citation>
    <scope>NUCLEOTIDE SEQUENCE</scope>
    <source>
        <strain evidence="6">DSM 42138</strain>
    </source>
</reference>
<evidence type="ECO:0000259" key="5">
    <source>
        <dbReference type="Pfam" id="PF07992"/>
    </source>
</evidence>
<dbReference type="PRINTS" id="PR00368">
    <property type="entry name" value="FADPNR"/>
</dbReference>
<proteinExistence type="inferred from homology"/>
<sequence>MGRTVAVVGGGYGGAAVAKALDADADAGIEVVLVEPKDAFVHAAGSLRALVQPEWAENIFFPYDRLLARGRVVRGRAAGVDAGGVTLADGRRVEADYVVLATGSDYPFPAKADTDDAADALDQLRAAHKELSGAARVLITGAGPVGLELAGEIAAVWPGKRITVVDPAEEIMPSFTPELRAELHRQLDGLGVELRLGTALADPPPVPAGRADAFTVATTGGGEIGADIWFRCHGVRVNGGFLAGSLTPDAMTRQGQVRVTGTLQVRGYDNLYALGDLTDLAEAKMAGYAMKHAAVVAENVLAQVRGDRPGAVYRPSPVPSILLPLGPGGGVGQFPPESPGAAPALLPASTVAAYKGADLFVGRFAELFGTGTATATATEAGAATEAGTETEAGTA</sequence>
<dbReference type="InterPro" id="IPR036188">
    <property type="entry name" value="FAD/NAD-bd_sf"/>
</dbReference>
<dbReference type="Proteomes" id="UP001152519">
    <property type="component" value="Unassembled WGS sequence"/>
</dbReference>
<dbReference type="EMBL" id="CAJSLV010000125">
    <property type="protein sequence ID" value="CAG6399340.1"/>
    <property type="molecule type" value="Genomic_DNA"/>
</dbReference>
<dbReference type="Gene3D" id="3.50.50.100">
    <property type="match status" value="1"/>
</dbReference>
<keyword evidence="4" id="KW-0560">Oxidoreductase</keyword>
<dbReference type="PANTHER" id="PTHR43735:SF3">
    <property type="entry name" value="FERROPTOSIS SUPPRESSOR PROTEIN 1"/>
    <property type="match status" value="1"/>
</dbReference>
<keyword evidence="7" id="KW-1185">Reference proteome</keyword>
<accession>A0A9W4GY28</accession>
<evidence type="ECO:0000256" key="1">
    <source>
        <dbReference type="ARBA" id="ARBA00006442"/>
    </source>
</evidence>
<dbReference type="GO" id="GO:0050660">
    <property type="term" value="F:flavin adenine dinucleotide binding"/>
    <property type="evidence" value="ECO:0007669"/>
    <property type="project" value="TreeGrafter"/>
</dbReference>
<dbReference type="AlphaFoldDB" id="A0A9W4GY28"/>
<organism evidence="6 7">
    <name type="scientific">Actinacidiphila cocklensis</name>
    <dbReference type="NCBI Taxonomy" id="887465"/>
    <lineage>
        <taxon>Bacteria</taxon>
        <taxon>Bacillati</taxon>
        <taxon>Actinomycetota</taxon>
        <taxon>Actinomycetes</taxon>
        <taxon>Kitasatosporales</taxon>
        <taxon>Streptomycetaceae</taxon>
        <taxon>Actinacidiphila</taxon>
    </lineage>
</organism>
<dbReference type="GO" id="GO:0004174">
    <property type="term" value="F:electron-transferring-flavoprotein dehydrogenase activity"/>
    <property type="evidence" value="ECO:0007669"/>
    <property type="project" value="TreeGrafter"/>
</dbReference>
<dbReference type="Pfam" id="PF07992">
    <property type="entry name" value="Pyr_redox_2"/>
    <property type="match status" value="1"/>
</dbReference>
<evidence type="ECO:0000256" key="2">
    <source>
        <dbReference type="ARBA" id="ARBA00022630"/>
    </source>
</evidence>
<dbReference type="SUPFAM" id="SSF51905">
    <property type="entry name" value="FAD/NAD(P)-binding domain"/>
    <property type="match status" value="1"/>
</dbReference>
<evidence type="ECO:0000256" key="4">
    <source>
        <dbReference type="ARBA" id="ARBA00023002"/>
    </source>
</evidence>
<dbReference type="GO" id="GO:0005737">
    <property type="term" value="C:cytoplasm"/>
    <property type="evidence" value="ECO:0007669"/>
    <property type="project" value="TreeGrafter"/>
</dbReference>
<evidence type="ECO:0000313" key="7">
    <source>
        <dbReference type="Proteomes" id="UP001152519"/>
    </source>
</evidence>
<protein>
    <submittedName>
        <fullName evidence="6">Pyridine nucleotide-disulfide oxidoreductase</fullName>
    </submittedName>
</protein>
<evidence type="ECO:0000313" key="6">
    <source>
        <dbReference type="EMBL" id="CAG6399340.1"/>
    </source>
</evidence>
<dbReference type="RefSeq" id="WP_251502033.1">
    <property type="nucleotide sequence ID" value="NZ_CAJSLV010000125.1"/>
</dbReference>
<keyword evidence="2" id="KW-0285">Flavoprotein</keyword>
<gene>
    <name evidence="6" type="ORF">SCOCK_90097</name>
</gene>
<comment type="similarity">
    <text evidence="1">Belongs to the FAD-dependent oxidoreductase family.</text>
</comment>
<dbReference type="InterPro" id="IPR023753">
    <property type="entry name" value="FAD/NAD-binding_dom"/>
</dbReference>
<evidence type="ECO:0000256" key="3">
    <source>
        <dbReference type="ARBA" id="ARBA00022827"/>
    </source>
</evidence>
<dbReference type="PANTHER" id="PTHR43735">
    <property type="entry name" value="APOPTOSIS-INDUCING FACTOR 1"/>
    <property type="match status" value="1"/>
</dbReference>